<feature type="transmembrane region" description="Helical" evidence="1">
    <location>
        <begin position="321"/>
        <end position="339"/>
    </location>
</feature>
<dbReference type="RefSeq" id="WP_302037002.1">
    <property type="nucleotide sequence ID" value="NZ_JAUKPO010000003.1"/>
</dbReference>
<gene>
    <name evidence="2" type="ORF">Q0590_08060</name>
</gene>
<keyword evidence="1" id="KW-0472">Membrane</keyword>
<feature type="transmembrane region" description="Helical" evidence="1">
    <location>
        <begin position="269"/>
        <end position="290"/>
    </location>
</feature>
<evidence type="ECO:0000256" key="1">
    <source>
        <dbReference type="SAM" id="Phobius"/>
    </source>
</evidence>
<feature type="transmembrane region" description="Helical" evidence="1">
    <location>
        <begin position="178"/>
        <end position="203"/>
    </location>
</feature>
<feature type="transmembrane region" description="Helical" evidence="1">
    <location>
        <begin position="92"/>
        <end position="119"/>
    </location>
</feature>
<comment type="caution">
    <text evidence="2">The sequence shown here is derived from an EMBL/GenBank/DDBJ whole genome shotgun (WGS) entry which is preliminary data.</text>
</comment>
<evidence type="ECO:0000313" key="2">
    <source>
        <dbReference type="EMBL" id="MDO1446201.1"/>
    </source>
</evidence>
<evidence type="ECO:0000313" key="3">
    <source>
        <dbReference type="Proteomes" id="UP001168528"/>
    </source>
</evidence>
<accession>A0ABT8R3F9</accession>
<sequence>MIIEFIANISRRVFIYIEKFVNKPTWILQFALLCTFLCVCFSFPPHNLRSAINPYWKALNEQIISPLKINETTYKDPADNIAKRAFRLTMPVLGHIFGLKVIHLIIIQQICGVFFFIVLARLFQKITNDRVTAFLLVAGISFIYVGKACFWDIKYVWFDGIAYFLLTLAIMYSHQSLIVLFTLAACFLDERAVIASFFVYFWWKMKEQGIENFNFKSVFSLGKSSTAVLYAWAAYFLLRFYLGQKYGLSTPIGSNAHVGLYSLKINSSFIAAAIFTPIEFFWILLLFALIILNKLKFYFQLFLFLVGICAVTAVALSVGDVTRSLCYIFPSFFVALFILQKVEKTVTLRYIALFIALFNFIIGSYFVLNQIQPIAPSFKFFYILNEGAF</sequence>
<feature type="transmembrane region" description="Helical" evidence="1">
    <location>
        <begin position="26"/>
        <end position="43"/>
    </location>
</feature>
<dbReference type="EMBL" id="JAUKPO010000003">
    <property type="protein sequence ID" value="MDO1446201.1"/>
    <property type="molecule type" value="Genomic_DNA"/>
</dbReference>
<evidence type="ECO:0008006" key="4">
    <source>
        <dbReference type="Google" id="ProtNLM"/>
    </source>
</evidence>
<feature type="transmembrane region" description="Helical" evidence="1">
    <location>
        <begin position="351"/>
        <end position="368"/>
    </location>
</feature>
<keyword evidence="3" id="KW-1185">Reference proteome</keyword>
<dbReference type="Proteomes" id="UP001168528">
    <property type="component" value="Unassembled WGS sequence"/>
</dbReference>
<feature type="transmembrane region" description="Helical" evidence="1">
    <location>
        <begin position="224"/>
        <end position="242"/>
    </location>
</feature>
<organism evidence="2 3">
    <name type="scientific">Rhodocytophaga aerolata</name>
    <dbReference type="NCBI Taxonomy" id="455078"/>
    <lineage>
        <taxon>Bacteria</taxon>
        <taxon>Pseudomonadati</taxon>
        <taxon>Bacteroidota</taxon>
        <taxon>Cytophagia</taxon>
        <taxon>Cytophagales</taxon>
        <taxon>Rhodocytophagaceae</taxon>
        <taxon>Rhodocytophaga</taxon>
    </lineage>
</organism>
<proteinExistence type="predicted"/>
<feature type="transmembrane region" description="Helical" evidence="1">
    <location>
        <begin position="131"/>
        <end position="150"/>
    </location>
</feature>
<keyword evidence="1" id="KW-0812">Transmembrane</keyword>
<name>A0ABT8R3F9_9BACT</name>
<feature type="transmembrane region" description="Helical" evidence="1">
    <location>
        <begin position="297"/>
        <end position="315"/>
    </location>
</feature>
<protein>
    <recommendedName>
        <fullName evidence="4">Glycosyltransferase RgtA/B/C/D-like domain-containing protein</fullName>
    </recommendedName>
</protein>
<reference evidence="2" key="1">
    <citation type="submission" date="2023-07" db="EMBL/GenBank/DDBJ databases">
        <title>The genome sequence of Rhodocytophaga aerolata KACC 12507.</title>
        <authorList>
            <person name="Zhang X."/>
        </authorList>
    </citation>
    <scope>NUCLEOTIDE SEQUENCE</scope>
    <source>
        <strain evidence="2">KACC 12507</strain>
    </source>
</reference>
<keyword evidence="1" id="KW-1133">Transmembrane helix</keyword>